<evidence type="ECO:0000256" key="11">
    <source>
        <dbReference type="SAM" id="MobiDB-lite"/>
    </source>
</evidence>
<feature type="transmembrane region" description="Helical" evidence="12">
    <location>
        <begin position="247"/>
        <end position="266"/>
    </location>
</feature>
<dbReference type="Bgee" id="ENSOANG00000013600">
    <property type="expression patterns" value="Expressed in testis and 1 other cell type or tissue"/>
</dbReference>
<comment type="similarity">
    <text evidence="2">Belongs to the monovalent cation:proton antiporter 1 (CPA1) transporter (TC 2.A.36) family.</text>
</comment>
<keyword evidence="7" id="KW-0915">Sodium</keyword>
<dbReference type="GO" id="GO:0005216">
    <property type="term" value="F:monoatomic ion channel activity"/>
    <property type="evidence" value="ECO:0007669"/>
    <property type="project" value="InterPro"/>
</dbReference>
<dbReference type="InterPro" id="IPR005821">
    <property type="entry name" value="Ion_trans_dom"/>
</dbReference>
<dbReference type="RefSeq" id="XP_028938662.1">
    <property type="nucleotide sequence ID" value="XM_029082829.2"/>
</dbReference>
<proteinExistence type="inferred from homology"/>
<dbReference type="CTD" id="285335"/>
<name>A0A6I8NDM9_ORNAN</name>
<evidence type="ECO:0000256" key="1">
    <source>
        <dbReference type="ARBA" id="ARBA00004141"/>
    </source>
</evidence>
<reference evidence="14" key="2">
    <citation type="submission" date="2025-08" db="UniProtKB">
        <authorList>
            <consortium name="Ensembl"/>
        </authorList>
    </citation>
    <scope>IDENTIFICATION</scope>
    <source>
        <strain evidence="14">Glennie</strain>
    </source>
</reference>
<dbReference type="Pfam" id="PF00027">
    <property type="entry name" value="cNMP_binding"/>
    <property type="match status" value="1"/>
</dbReference>
<dbReference type="GO" id="GO:0015385">
    <property type="term" value="F:sodium:proton antiporter activity"/>
    <property type="evidence" value="ECO:0000318"/>
    <property type="project" value="GO_Central"/>
</dbReference>
<dbReference type="InterPro" id="IPR000595">
    <property type="entry name" value="cNMP-bd_dom"/>
</dbReference>
<evidence type="ECO:0000313" key="15">
    <source>
        <dbReference type="Proteomes" id="UP000002279"/>
    </source>
</evidence>
<evidence type="ECO:0000256" key="7">
    <source>
        <dbReference type="ARBA" id="ARBA00023053"/>
    </source>
</evidence>
<feature type="compositionally biased region" description="Low complexity" evidence="11">
    <location>
        <begin position="8"/>
        <end position="20"/>
    </location>
</feature>
<dbReference type="InParanoid" id="A0A6I8NDM9"/>
<feature type="region of interest" description="Disordered" evidence="11">
    <location>
        <begin position="1"/>
        <end position="23"/>
    </location>
</feature>
<dbReference type="InterPro" id="IPR018422">
    <property type="entry name" value="Cation/H_exchanger_CPA1"/>
</dbReference>
<keyword evidence="9 12" id="KW-0472">Membrane</keyword>
<evidence type="ECO:0000256" key="6">
    <source>
        <dbReference type="ARBA" id="ARBA00022989"/>
    </source>
</evidence>
<dbReference type="GO" id="GO:0015386">
    <property type="term" value="F:potassium:proton antiporter activity"/>
    <property type="evidence" value="ECO:0000318"/>
    <property type="project" value="GO_Central"/>
</dbReference>
<dbReference type="Pfam" id="PF00999">
    <property type="entry name" value="Na_H_Exchanger"/>
    <property type="match status" value="1"/>
</dbReference>
<organism evidence="14 15">
    <name type="scientific">Ornithorhynchus anatinus</name>
    <name type="common">Duckbill platypus</name>
    <dbReference type="NCBI Taxonomy" id="9258"/>
    <lineage>
        <taxon>Eukaryota</taxon>
        <taxon>Metazoa</taxon>
        <taxon>Chordata</taxon>
        <taxon>Craniata</taxon>
        <taxon>Vertebrata</taxon>
        <taxon>Euteleostomi</taxon>
        <taxon>Mammalia</taxon>
        <taxon>Monotremata</taxon>
        <taxon>Ornithorhynchidae</taxon>
        <taxon>Ornithorhynchus</taxon>
    </lineage>
</organism>
<feature type="transmembrane region" description="Helical" evidence="12">
    <location>
        <begin position="102"/>
        <end position="122"/>
    </location>
</feature>
<dbReference type="RefSeq" id="XP_028938660.1">
    <property type="nucleotide sequence ID" value="XM_029082827.2"/>
</dbReference>
<feature type="transmembrane region" description="Helical" evidence="12">
    <location>
        <begin position="72"/>
        <end position="90"/>
    </location>
</feature>
<feature type="transmembrane region" description="Helical" evidence="12">
    <location>
        <begin position="49"/>
        <end position="66"/>
    </location>
</feature>
<reference evidence="14 15" key="1">
    <citation type="journal article" date="2008" name="Nature">
        <title>Genome analysis of the platypus reveals unique signatures of evolution.</title>
        <authorList>
            <person name="Warren W.C."/>
            <person name="Hillier L.W."/>
            <person name="Marshall Graves J.A."/>
            <person name="Birney E."/>
            <person name="Ponting C.P."/>
            <person name="Grutzner F."/>
            <person name="Belov K."/>
            <person name="Miller W."/>
            <person name="Clarke L."/>
            <person name="Chinwalla A.T."/>
            <person name="Yang S.P."/>
            <person name="Heger A."/>
            <person name="Locke D.P."/>
            <person name="Miethke P."/>
            <person name="Waters P.D."/>
            <person name="Veyrunes F."/>
            <person name="Fulton L."/>
            <person name="Fulton B."/>
            <person name="Graves T."/>
            <person name="Wallis J."/>
            <person name="Puente X.S."/>
            <person name="Lopez-Otin C."/>
            <person name="Ordonez G.R."/>
            <person name="Eichler E.E."/>
            <person name="Chen L."/>
            <person name="Cheng Z."/>
            <person name="Deakin J.E."/>
            <person name="Alsop A."/>
            <person name="Thompson K."/>
            <person name="Kirby P."/>
            <person name="Papenfuss A.T."/>
            <person name="Wakefield M.J."/>
            <person name="Olender T."/>
            <person name="Lancet D."/>
            <person name="Huttley G.A."/>
            <person name="Smit A.F."/>
            <person name="Pask A."/>
            <person name="Temple-Smith P."/>
            <person name="Batzer M.A."/>
            <person name="Walker J.A."/>
            <person name="Konkel M.K."/>
            <person name="Harris R.S."/>
            <person name="Whittington C.M."/>
            <person name="Wong E.S."/>
            <person name="Gemmell N.J."/>
            <person name="Buschiazzo E."/>
            <person name="Vargas Jentzsch I.M."/>
            <person name="Merkel A."/>
            <person name="Schmitz J."/>
            <person name="Zemann A."/>
            <person name="Churakov G."/>
            <person name="Kriegs J.O."/>
            <person name="Brosius J."/>
            <person name="Murchison E.P."/>
            <person name="Sachidanandam R."/>
            <person name="Smith C."/>
            <person name="Hannon G.J."/>
            <person name="Tsend-Ayush E."/>
            <person name="McMillan D."/>
            <person name="Attenborough R."/>
            <person name="Rens W."/>
            <person name="Ferguson-Smith M."/>
            <person name="Lefevre C.M."/>
            <person name="Sharp J.A."/>
            <person name="Nicholas K.R."/>
            <person name="Ray D.A."/>
            <person name="Kube M."/>
            <person name="Reinhardt R."/>
            <person name="Pringle T.H."/>
            <person name="Taylor J."/>
            <person name="Jones R.C."/>
            <person name="Nixon B."/>
            <person name="Dacheux J.L."/>
            <person name="Niwa H."/>
            <person name="Sekita Y."/>
            <person name="Huang X."/>
            <person name="Stark A."/>
            <person name="Kheradpour P."/>
            <person name="Kellis M."/>
            <person name="Flicek P."/>
            <person name="Chen Y."/>
            <person name="Webber C."/>
            <person name="Hardison R."/>
            <person name="Nelson J."/>
            <person name="Hallsworth-Pepin K."/>
            <person name="Delehaunty K."/>
            <person name="Markovic C."/>
            <person name="Minx P."/>
            <person name="Feng Y."/>
            <person name="Kremitzki C."/>
            <person name="Mitreva M."/>
            <person name="Glasscock J."/>
            <person name="Wylie T."/>
            <person name="Wohldmann P."/>
            <person name="Thiru P."/>
            <person name="Nhan M.N."/>
            <person name="Pohl C.S."/>
            <person name="Smith S.M."/>
            <person name="Hou S."/>
            <person name="Nefedov M."/>
            <person name="de Jong P.J."/>
            <person name="Renfree M.B."/>
            <person name="Mardis E.R."/>
            <person name="Wilson R.K."/>
        </authorList>
    </citation>
    <scope>NUCLEOTIDE SEQUENCE [LARGE SCALE GENOMIC DNA]</scope>
    <source>
        <strain evidence="14 15">Glennie</strain>
    </source>
</reference>
<evidence type="ECO:0000256" key="3">
    <source>
        <dbReference type="ARBA" id="ARBA00022448"/>
    </source>
</evidence>
<evidence type="ECO:0000256" key="2">
    <source>
        <dbReference type="ARBA" id="ARBA00007367"/>
    </source>
</evidence>
<feature type="domain" description="Cyclic nucleotide-binding" evidence="13">
    <location>
        <begin position="922"/>
        <end position="992"/>
    </location>
</feature>
<dbReference type="PANTHER" id="PTHR10110:SF87">
    <property type="entry name" value="SODIUM_HYDROGEN EXCHANGER 10"/>
    <property type="match status" value="1"/>
</dbReference>
<dbReference type="GO" id="GO:0071805">
    <property type="term" value="P:potassium ion transmembrane transport"/>
    <property type="evidence" value="ECO:0000318"/>
    <property type="project" value="GO_Central"/>
</dbReference>
<accession>A0A6I8NDM9</accession>
<dbReference type="InterPro" id="IPR014710">
    <property type="entry name" value="RmlC-like_jellyroll"/>
</dbReference>
<dbReference type="AlphaFoldDB" id="A0A6I8NDM9"/>
<dbReference type="FunFam" id="1.20.120.350:FF:000050">
    <property type="entry name" value="Solute carrier family 9 member C1"/>
    <property type="match status" value="1"/>
</dbReference>
<dbReference type="InterPro" id="IPR027359">
    <property type="entry name" value="Volt_channel_dom_sf"/>
</dbReference>
<dbReference type="OMA" id="RVVTFDC"/>
<evidence type="ECO:0000256" key="4">
    <source>
        <dbReference type="ARBA" id="ARBA00022449"/>
    </source>
</evidence>
<feature type="transmembrane region" description="Helical" evidence="12">
    <location>
        <begin position="678"/>
        <end position="696"/>
    </location>
</feature>
<dbReference type="Gene3D" id="2.60.120.10">
    <property type="entry name" value="Jelly Rolls"/>
    <property type="match status" value="1"/>
</dbReference>
<sequence>MDFFSRENLSNSHLSNSSPLQVNGKRASVPWHNYLTQLISINPKHIPQIIPLVCIIIVFGGLLRTRLKDLRILIPLVLFLLGCGLEILSFSSYEVQKYTDIIEWMTPFLYIHLFTPAIIFSVAFEMEFYMFQKLFWQIILLSIPGIFLNYFLINWYLSTMNKYKMKRITRSLVSLILGSIDPSLSAACIKDLGLSKGLINLIKGECLLTAACTVINFNLNLQIYNHLQAKPFSTLGKQIYEIPLKKYVLSCIFGYFSSKVFMFWLINTFGDDITEAALSFSSVYIIFYLAEWSGMSGILSLAVLGLFLNSTSFRPGAELFLFKFWKCITFFAIVMEFTLIGILVPAHSYVTLSVDDIYYAVQLYFTLIVLRIMVLLVLNPFLSYLGNGFNWRWAITLVWSEMRGLPNINMALLFSYNMNTMSSERIRAKVLLQVVMLCLITLIVNSFTLPWVVTQLGLRDVTLTKRKSLYYTVQHFQEIISTTASTLKFDKDLANADWNLVEESIVFKNPYQFSPEESPEPLKVKCPDCNKELGEGIANPEAMELARVRLLSAQIASYKRQYTNQILSQDAVQVLVGAAASFCDKKGEYMNLQAIRTYSESKKLLHLLRKLLLNWVYNTKKEKGIPSRNQILFLCHKIVFTDEFEYTGYLAIMLNLAPIIISWLPVLSKIYQEETRRANHSFLIFYIVEAILKIAAMRSGYFSHAWNLFELTITLGGIVDVFLTDFKGDKYTYDMSQVVVSFKIIRFLRVLRILKLITPKMLRILDKKLSDQLSFRYAILKGYVQGEADITCIIDQIAGRKSVARVLHKLVSKNAKQGLKELGYLEYDHPDIAITMKTKQEINAILHLALEILRSLQLRGIISKAESSGMHKMILFKRKAMLDFPSFIKAPSIKEMLNHVTWLDKNEVHINFIQEKVKILTFDCGNYIFEEGERPQGIYLIISGMVKLQSSRPNLGSVSKLFEIEEEGKIIYTDYQISGSIIGELSCLTQEPMKYSAICKTVVETCFISIFHLREAFEKCCPALEYKMWLKLALSIGTKKVKECLAYQDWTYKMHLQLSNVYVKSVPIGIKTDIYDETVEHVILIHGSVEDCQLRKLYLAPFLIPKTCHQVQGTSKITKLLVMQTSVNVKKCMSNISKYVPLCKHITRTSVGSFSETIERSPESEVHLTIDMVK</sequence>
<keyword evidence="8" id="KW-0406">Ion transport</keyword>
<dbReference type="GeneTree" id="ENSGT00940000162055"/>
<dbReference type="Ensembl" id="ENSOANT00000069602.1">
    <property type="protein sequence ID" value="ENSOANP00000039343.1"/>
    <property type="gene ID" value="ENSOANG00000013600.3"/>
</dbReference>
<dbReference type="OrthoDB" id="441412at2759"/>
<dbReference type="Pfam" id="PF00520">
    <property type="entry name" value="Ion_trans"/>
    <property type="match status" value="1"/>
</dbReference>
<dbReference type="InterPro" id="IPR006153">
    <property type="entry name" value="Cation/H_exchanger_TM"/>
</dbReference>
<feature type="transmembrane region" description="Helical" evidence="12">
    <location>
        <begin position="134"/>
        <end position="157"/>
    </location>
</feature>
<feature type="transmembrane region" description="Helical" evidence="12">
    <location>
        <begin position="320"/>
        <end position="345"/>
    </location>
</feature>
<reference evidence="14" key="3">
    <citation type="submission" date="2025-09" db="UniProtKB">
        <authorList>
            <consortium name="Ensembl"/>
        </authorList>
    </citation>
    <scope>IDENTIFICATION</scope>
    <source>
        <strain evidence="14">Glennie</strain>
    </source>
</reference>
<feature type="transmembrane region" description="Helical" evidence="12">
    <location>
        <begin position="357"/>
        <end position="382"/>
    </location>
</feature>
<dbReference type="CDD" id="cd00038">
    <property type="entry name" value="CAP_ED"/>
    <property type="match status" value="1"/>
</dbReference>
<protein>
    <submittedName>
        <fullName evidence="14">Solute carrier family 9 member C1</fullName>
    </submittedName>
</protein>
<keyword evidence="5 12" id="KW-0812">Transmembrane</keyword>
<evidence type="ECO:0000313" key="14">
    <source>
        <dbReference type="Ensembl" id="ENSOANP00000039343.1"/>
    </source>
</evidence>
<evidence type="ECO:0000256" key="9">
    <source>
        <dbReference type="ARBA" id="ARBA00023136"/>
    </source>
</evidence>
<evidence type="ECO:0000256" key="5">
    <source>
        <dbReference type="ARBA" id="ARBA00022692"/>
    </source>
</evidence>
<dbReference type="SUPFAM" id="SSF81324">
    <property type="entry name" value="Voltage-gated potassium channels"/>
    <property type="match status" value="1"/>
</dbReference>
<keyword evidence="3" id="KW-0813">Transport</keyword>
<dbReference type="KEGG" id="oaa:100074239"/>
<evidence type="ECO:0000259" key="13">
    <source>
        <dbReference type="PROSITE" id="PS50042"/>
    </source>
</evidence>
<evidence type="ECO:0000256" key="8">
    <source>
        <dbReference type="ARBA" id="ARBA00023065"/>
    </source>
</evidence>
<comment type="subcellular location">
    <subcellularLocation>
        <location evidence="1">Membrane</location>
        <topology evidence="1">Multi-pass membrane protein</topology>
    </subcellularLocation>
</comment>
<dbReference type="GO" id="GO:0098719">
    <property type="term" value="P:sodium ion import across plasma membrane"/>
    <property type="evidence" value="ECO:0000318"/>
    <property type="project" value="GO_Central"/>
</dbReference>
<dbReference type="PROSITE" id="PS50042">
    <property type="entry name" value="CNMP_BINDING_3"/>
    <property type="match status" value="1"/>
</dbReference>
<feature type="transmembrane region" description="Helical" evidence="12">
    <location>
        <begin position="646"/>
        <end position="666"/>
    </location>
</feature>
<dbReference type="Gene3D" id="1.20.120.350">
    <property type="entry name" value="Voltage-gated potassium channels. Chain C"/>
    <property type="match status" value="1"/>
</dbReference>
<dbReference type="PANTHER" id="PTHR10110">
    <property type="entry name" value="SODIUM/HYDROGEN EXCHANGER"/>
    <property type="match status" value="1"/>
</dbReference>
<keyword evidence="10" id="KW-0739">Sodium transport</keyword>
<dbReference type="FunCoup" id="A0A6I8NDM9">
    <property type="interactions" value="86"/>
</dbReference>
<dbReference type="FunFam" id="2.60.120.10:FF:000142">
    <property type="entry name" value="Solute carrier family 9 member C2 (putative)"/>
    <property type="match status" value="1"/>
</dbReference>
<evidence type="ECO:0000256" key="12">
    <source>
        <dbReference type="SAM" id="Phobius"/>
    </source>
</evidence>
<keyword evidence="4" id="KW-0050">Antiport</keyword>
<feature type="transmembrane region" description="Helical" evidence="12">
    <location>
        <begin position="286"/>
        <end position="308"/>
    </location>
</feature>
<evidence type="ECO:0000256" key="10">
    <source>
        <dbReference type="ARBA" id="ARBA00023201"/>
    </source>
</evidence>
<keyword evidence="6 12" id="KW-1133">Transmembrane helix</keyword>
<dbReference type="SUPFAM" id="SSF51206">
    <property type="entry name" value="cAMP-binding domain-like"/>
    <property type="match status" value="1"/>
</dbReference>
<dbReference type="GO" id="GO:0005886">
    <property type="term" value="C:plasma membrane"/>
    <property type="evidence" value="ECO:0000318"/>
    <property type="project" value="GO_Central"/>
</dbReference>
<dbReference type="GO" id="GO:0051453">
    <property type="term" value="P:regulation of intracellular pH"/>
    <property type="evidence" value="ECO:0000318"/>
    <property type="project" value="GO_Central"/>
</dbReference>
<dbReference type="InterPro" id="IPR018490">
    <property type="entry name" value="cNMP-bd_dom_sf"/>
</dbReference>
<dbReference type="GeneID" id="100074239"/>
<dbReference type="Proteomes" id="UP000002279">
    <property type="component" value="Chromosome 17"/>
</dbReference>
<gene>
    <name evidence="14" type="primary">SLC9C1</name>
</gene>
<keyword evidence="15" id="KW-1185">Reference proteome</keyword>
<feature type="transmembrane region" description="Helical" evidence="12">
    <location>
        <begin position="430"/>
        <end position="453"/>
    </location>
</feature>